<dbReference type="AlphaFoldDB" id="A0A1H1F6V8"/>
<dbReference type="RefSeq" id="WP_074701377.1">
    <property type="nucleotide sequence ID" value="NZ_CP018863.1"/>
</dbReference>
<evidence type="ECO:0008006" key="3">
    <source>
        <dbReference type="Google" id="ProtNLM"/>
    </source>
</evidence>
<dbReference type="OrthoDB" id="4950675at2"/>
<gene>
    <name evidence="1" type="ORF">SAMN04489742_3286</name>
</gene>
<evidence type="ECO:0000313" key="1">
    <source>
        <dbReference type="EMBL" id="SDQ96640.1"/>
    </source>
</evidence>
<keyword evidence="2" id="KW-1185">Reference proteome</keyword>
<dbReference type="STRING" id="37928.SAMN04489742_3286"/>
<name>A0A1H1F6V8_9MICC</name>
<protein>
    <recommendedName>
        <fullName evidence="3">Excreted virulence factor EspC, type VII ESX diderm</fullName>
    </recommendedName>
</protein>
<dbReference type="EMBL" id="FNKH01000002">
    <property type="protein sequence ID" value="SDQ96640.1"/>
    <property type="molecule type" value="Genomic_DNA"/>
</dbReference>
<dbReference type="Proteomes" id="UP000181917">
    <property type="component" value="Unassembled WGS sequence"/>
</dbReference>
<dbReference type="Pfam" id="PF20117">
    <property type="entry name" value="DUF6507"/>
    <property type="match status" value="1"/>
</dbReference>
<sequence length="115" mass="12268">MALNGYDINPAACQGILTNVETEAEDIATKRSNLSDEVDNAVEACKSRQIGSALIDLWNNVLAIQCEAATTRIENAAGGVRGAVNAYVIGDEDMAENSRKQVTDLPDISIEDAKK</sequence>
<accession>A0A1H1F6V8</accession>
<dbReference type="KEGG" id="acry:AC20117_01060"/>
<dbReference type="InterPro" id="IPR045436">
    <property type="entry name" value="DUF6507"/>
</dbReference>
<proteinExistence type="predicted"/>
<organism evidence="1 2">
    <name type="scientific">Crystallibacter crystallopoietes</name>
    <dbReference type="NCBI Taxonomy" id="37928"/>
    <lineage>
        <taxon>Bacteria</taxon>
        <taxon>Bacillati</taxon>
        <taxon>Actinomycetota</taxon>
        <taxon>Actinomycetes</taxon>
        <taxon>Micrococcales</taxon>
        <taxon>Micrococcaceae</taxon>
        <taxon>Crystallibacter</taxon>
    </lineage>
</organism>
<evidence type="ECO:0000313" key="2">
    <source>
        <dbReference type="Proteomes" id="UP000181917"/>
    </source>
</evidence>
<reference evidence="1 2" key="1">
    <citation type="submission" date="2016-10" db="EMBL/GenBank/DDBJ databases">
        <authorList>
            <person name="de Groot N.N."/>
        </authorList>
    </citation>
    <scope>NUCLEOTIDE SEQUENCE [LARGE SCALE GENOMIC DNA]</scope>
    <source>
        <strain evidence="1 2">DSM 20117</strain>
    </source>
</reference>